<dbReference type="AlphaFoldDB" id="A0A1C0A5K2"/>
<dbReference type="PANTHER" id="PTHR38762:SF1">
    <property type="entry name" value="CRYPTIC OUTER MEMBRANE PORIN BGLH-RELATED"/>
    <property type="match status" value="1"/>
</dbReference>
<protein>
    <recommendedName>
        <fullName evidence="11">AMP-activated protein kinase glycogen-binding domain-containing protein</fullName>
    </recommendedName>
</protein>
<evidence type="ECO:0000313" key="13">
    <source>
        <dbReference type="Proteomes" id="UP000093514"/>
    </source>
</evidence>
<dbReference type="SUPFAM" id="SSF81296">
    <property type="entry name" value="E set domains"/>
    <property type="match status" value="1"/>
</dbReference>
<comment type="caution">
    <text evidence="12">The sequence shown here is derived from an EMBL/GenBank/DDBJ whole genome shotgun (WGS) entry which is preliminary data.</text>
</comment>
<dbReference type="SUPFAM" id="SSF56935">
    <property type="entry name" value="Porins"/>
    <property type="match status" value="1"/>
</dbReference>
<sequence>MKRRFSLFLTVALMLTLVTVPAFAKTSVRAGDNGKVEVTFTYAGNLDANAVYVAGEFNNWLPNFPTYKMKKENGVWTLTTQLEKGKYQYKFTVYGGGMLQWVADEDAASFAPDGYGGQNSVVIADPNAGLADRIVALEKQMAVTNIGFNYSGYARAGVLMNSNGGAQDTHIGLFPDFHSRWRLGNEPDTYVEQVFEKKFTGDNGSWMNAHMLLANKVTDYQSYNNDADEDAALREAYVEGGNFDFAPSLTFWAGERYYGRTDIHITDNRWRELDGFGGGVSGIDAGIGKLAVAYITRGTDDGVAPVADLGEKVQQNIDLRLTEIAVPGGNLEFELRRAWQNDADSANDRDGIELTAAYNRTDFFGFANGFTTIAVQHGNDIAADLGNPVGYTSKDAKGTALVAYGLGNFGKWDIMPQIVYENIDKQYGSNDVTNMMIGARVVRYITDNFSMQFEYGYEHQDNENYWIVDKDGDSADYTVNKFTVAPTVKLSNSFWGRPELRVFATYATVDGEATYQSWDGAYAGNPLGGAYGEKDDDAVTYGMQMEVWW</sequence>
<keyword evidence="5" id="KW-0812">Transmembrane</keyword>
<keyword evidence="7" id="KW-0626">Porin</keyword>
<evidence type="ECO:0000256" key="3">
    <source>
        <dbReference type="ARBA" id="ARBA00022448"/>
    </source>
</evidence>
<dbReference type="CDD" id="cd07184">
    <property type="entry name" value="E_set_Isoamylase_like_N"/>
    <property type="match status" value="1"/>
</dbReference>
<dbReference type="InterPro" id="IPR036998">
    <property type="entry name" value="Porin_LamB_sf"/>
</dbReference>
<evidence type="ECO:0000313" key="12">
    <source>
        <dbReference type="EMBL" id="OCL25422.1"/>
    </source>
</evidence>
<organism evidence="12 13">
    <name type="scientific">Orenia metallireducens</name>
    <dbReference type="NCBI Taxonomy" id="1413210"/>
    <lineage>
        <taxon>Bacteria</taxon>
        <taxon>Bacillati</taxon>
        <taxon>Bacillota</taxon>
        <taxon>Clostridia</taxon>
        <taxon>Halanaerobiales</taxon>
        <taxon>Halobacteroidaceae</taxon>
        <taxon>Orenia</taxon>
    </lineage>
</organism>
<reference evidence="12 13" key="2">
    <citation type="submission" date="2016-08" db="EMBL/GenBank/DDBJ databases">
        <title>Orenia metallireducens sp. nov. strain Z6, a Novel Metal-reducing Firmicute from the Deep Subsurface.</title>
        <authorList>
            <person name="Maxim B.I."/>
            <person name="Kenneth K."/>
            <person name="Flynn T.M."/>
            <person name="Oloughlin E.J."/>
            <person name="Locke R.A."/>
            <person name="Weber J.R."/>
            <person name="Egan S.M."/>
            <person name="Mackie R.I."/>
            <person name="Cann I.K."/>
        </authorList>
    </citation>
    <scope>NUCLEOTIDE SEQUENCE [LARGE SCALE GENOMIC DNA]</scope>
    <source>
        <strain evidence="12 13">Z6</strain>
    </source>
</reference>
<keyword evidence="13" id="KW-1185">Reference proteome</keyword>
<feature type="signal peptide" evidence="10">
    <location>
        <begin position="1"/>
        <end position="24"/>
    </location>
</feature>
<dbReference type="Gene3D" id="2.40.170.10">
    <property type="entry name" value="Porin, LamB type"/>
    <property type="match status" value="1"/>
</dbReference>
<evidence type="ECO:0000256" key="9">
    <source>
        <dbReference type="ARBA" id="ARBA00023237"/>
    </source>
</evidence>
<evidence type="ECO:0000259" key="11">
    <source>
        <dbReference type="Pfam" id="PF16561"/>
    </source>
</evidence>
<comment type="similarity">
    <text evidence="2">Belongs to the porin LamB (TC 1.B.3) family.</text>
</comment>
<dbReference type="EMBL" id="LWDV01000010">
    <property type="protein sequence ID" value="OCL25422.1"/>
    <property type="molecule type" value="Genomic_DNA"/>
</dbReference>
<dbReference type="InterPro" id="IPR032640">
    <property type="entry name" value="AMPK1_CBM"/>
</dbReference>
<dbReference type="Pfam" id="PF16561">
    <property type="entry name" value="AMPK1_CBM"/>
    <property type="match status" value="1"/>
</dbReference>
<dbReference type="Pfam" id="PF02264">
    <property type="entry name" value="LamB"/>
    <property type="match status" value="1"/>
</dbReference>
<keyword evidence="8" id="KW-0472">Membrane</keyword>
<proteinExistence type="inferred from homology"/>
<name>A0A1C0A5K2_9FIRM</name>
<dbReference type="GO" id="GO:0015774">
    <property type="term" value="P:polysaccharide transport"/>
    <property type="evidence" value="ECO:0007669"/>
    <property type="project" value="TreeGrafter"/>
</dbReference>
<keyword evidence="6" id="KW-0406">Ion transport</keyword>
<dbReference type="InterPro" id="IPR003192">
    <property type="entry name" value="Porin_LamB"/>
</dbReference>
<evidence type="ECO:0000256" key="4">
    <source>
        <dbReference type="ARBA" id="ARBA00022452"/>
    </source>
</evidence>
<evidence type="ECO:0000256" key="2">
    <source>
        <dbReference type="ARBA" id="ARBA00007055"/>
    </source>
</evidence>
<keyword evidence="3" id="KW-0813">Transport</keyword>
<evidence type="ECO:0000256" key="5">
    <source>
        <dbReference type="ARBA" id="ARBA00022692"/>
    </source>
</evidence>
<dbReference type="GO" id="GO:0015144">
    <property type="term" value="F:carbohydrate transmembrane transporter activity"/>
    <property type="evidence" value="ECO:0007669"/>
    <property type="project" value="TreeGrafter"/>
</dbReference>
<comment type="subcellular location">
    <subcellularLocation>
        <location evidence="1">Cell outer membrane</location>
        <topology evidence="1">Multi-pass membrane protein</topology>
    </subcellularLocation>
</comment>
<feature type="domain" description="AMP-activated protein kinase glycogen-binding" evidence="11">
    <location>
        <begin position="37"/>
        <end position="121"/>
    </location>
</feature>
<keyword evidence="10" id="KW-0732">Signal</keyword>
<keyword evidence="9" id="KW-0998">Cell outer membrane</keyword>
<dbReference type="GO" id="GO:0009279">
    <property type="term" value="C:cell outer membrane"/>
    <property type="evidence" value="ECO:0007669"/>
    <property type="project" value="UniProtKB-SubCell"/>
</dbReference>
<dbReference type="InterPro" id="IPR014756">
    <property type="entry name" value="Ig_E-set"/>
</dbReference>
<dbReference type="OrthoDB" id="106611at2"/>
<dbReference type="GO" id="GO:0046930">
    <property type="term" value="C:pore complex"/>
    <property type="evidence" value="ECO:0007669"/>
    <property type="project" value="UniProtKB-KW"/>
</dbReference>
<dbReference type="InterPro" id="IPR013783">
    <property type="entry name" value="Ig-like_fold"/>
</dbReference>
<dbReference type="PANTHER" id="PTHR38762">
    <property type="entry name" value="CRYPTIC OUTER MEMBRANE PORIN BGLH-RELATED"/>
    <property type="match status" value="1"/>
</dbReference>
<evidence type="ECO:0000256" key="6">
    <source>
        <dbReference type="ARBA" id="ARBA00023065"/>
    </source>
</evidence>
<dbReference type="Proteomes" id="UP000093514">
    <property type="component" value="Unassembled WGS sequence"/>
</dbReference>
<dbReference type="Gene3D" id="2.60.40.10">
    <property type="entry name" value="Immunoglobulins"/>
    <property type="match status" value="1"/>
</dbReference>
<keyword evidence="4" id="KW-1134">Transmembrane beta strand</keyword>
<evidence type="ECO:0000256" key="10">
    <source>
        <dbReference type="SAM" id="SignalP"/>
    </source>
</evidence>
<dbReference type="GO" id="GO:0006811">
    <property type="term" value="P:monoatomic ion transport"/>
    <property type="evidence" value="ECO:0007669"/>
    <property type="project" value="UniProtKB-KW"/>
</dbReference>
<feature type="chain" id="PRO_5008642834" description="AMP-activated protein kinase glycogen-binding domain-containing protein" evidence="10">
    <location>
        <begin position="25"/>
        <end position="549"/>
    </location>
</feature>
<dbReference type="InterPro" id="IPR050286">
    <property type="entry name" value="G_neg_Bact_CarbUptk_Porin"/>
</dbReference>
<accession>A0A1C0A5K2</accession>
<gene>
    <name evidence="12" type="ORF">U472_13825</name>
</gene>
<dbReference type="GO" id="GO:0015288">
    <property type="term" value="F:porin activity"/>
    <property type="evidence" value="ECO:0007669"/>
    <property type="project" value="UniProtKB-KW"/>
</dbReference>
<evidence type="ECO:0000256" key="1">
    <source>
        <dbReference type="ARBA" id="ARBA00004571"/>
    </source>
</evidence>
<reference evidence="13" key="1">
    <citation type="submission" date="2016-07" db="EMBL/GenBank/DDBJ databases">
        <authorList>
            <person name="Florea S."/>
            <person name="Webb J.S."/>
            <person name="Jaromczyk J."/>
            <person name="Schardl C.L."/>
        </authorList>
    </citation>
    <scope>NUCLEOTIDE SEQUENCE [LARGE SCALE GENOMIC DNA]</scope>
    <source>
        <strain evidence="13">Z6</strain>
    </source>
</reference>
<dbReference type="RefSeq" id="WP_068719334.1">
    <property type="nucleotide sequence ID" value="NZ_LWDV01000010.1"/>
</dbReference>
<evidence type="ECO:0000256" key="7">
    <source>
        <dbReference type="ARBA" id="ARBA00023114"/>
    </source>
</evidence>
<evidence type="ECO:0000256" key="8">
    <source>
        <dbReference type="ARBA" id="ARBA00023136"/>
    </source>
</evidence>